<dbReference type="AlphaFoldDB" id="A0A6A6X1A5"/>
<dbReference type="Proteomes" id="UP000799757">
    <property type="component" value="Unassembled WGS sequence"/>
</dbReference>
<feature type="compositionally biased region" description="Polar residues" evidence="2">
    <location>
        <begin position="220"/>
        <end position="229"/>
    </location>
</feature>
<accession>A0A6A6X1A5</accession>
<feature type="coiled-coil region" evidence="1">
    <location>
        <begin position="587"/>
        <end position="752"/>
    </location>
</feature>
<evidence type="ECO:0000256" key="2">
    <source>
        <dbReference type="SAM" id="MobiDB-lite"/>
    </source>
</evidence>
<reference evidence="3" key="1">
    <citation type="journal article" date="2020" name="Stud. Mycol.">
        <title>101 Dothideomycetes genomes: a test case for predicting lifestyles and emergence of pathogens.</title>
        <authorList>
            <person name="Haridas S."/>
            <person name="Albert R."/>
            <person name="Binder M."/>
            <person name="Bloem J."/>
            <person name="Labutti K."/>
            <person name="Salamov A."/>
            <person name="Andreopoulos B."/>
            <person name="Baker S."/>
            <person name="Barry K."/>
            <person name="Bills G."/>
            <person name="Bluhm B."/>
            <person name="Cannon C."/>
            <person name="Castanera R."/>
            <person name="Culley D."/>
            <person name="Daum C."/>
            <person name="Ezra D."/>
            <person name="Gonzalez J."/>
            <person name="Henrissat B."/>
            <person name="Kuo A."/>
            <person name="Liang C."/>
            <person name="Lipzen A."/>
            <person name="Lutzoni F."/>
            <person name="Magnuson J."/>
            <person name="Mondo S."/>
            <person name="Nolan M."/>
            <person name="Ohm R."/>
            <person name="Pangilinan J."/>
            <person name="Park H.-J."/>
            <person name="Ramirez L."/>
            <person name="Alfaro M."/>
            <person name="Sun H."/>
            <person name="Tritt A."/>
            <person name="Yoshinaga Y."/>
            <person name="Zwiers L.-H."/>
            <person name="Turgeon B."/>
            <person name="Goodwin S."/>
            <person name="Spatafora J."/>
            <person name="Crous P."/>
            <person name="Grigoriev I."/>
        </authorList>
    </citation>
    <scope>NUCLEOTIDE SEQUENCE</scope>
    <source>
        <strain evidence="3">CBS 109.77</strain>
    </source>
</reference>
<feature type="region of interest" description="Disordered" evidence="2">
    <location>
        <begin position="220"/>
        <end position="239"/>
    </location>
</feature>
<organism evidence="3 4">
    <name type="scientific">Melanomma pulvis-pyrius CBS 109.77</name>
    <dbReference type="NCBI Taxonomy" id="1314802"/>
    <lineage>
        <taxon>Eukaryota</taxon>
        <taxon>Fungi</taxon>
        <taxon>Dikarya</taxon>
        <taxon>Ascomycota</taxon>
        <taxon>Pezizomycotina</taxon>
        <taxon>Dothideomycetes</taxon>
        <taxon>Pleosporomycetidae</taxon>
        <taxon>Pleosporales</taxon>
        <taxon>Melanommataceae</taxon>
        <taxon>Melanomma</taxon>
    </lineage>
</organism>
<protein>
    <submittedName>
        <fullName evidence="3">Uncharacterized protein</fullName>
    </submittedName>
</protein>
<evidence type="ECO:0000313" key="3">
    <source>
        <dbReference type="EMBL" id="KAF2790112.1"/>
    </source>
</evidence>
<feature type="region of interest" description="Disordered" evidence="2">
    <location>
        <begin position="901"/>
        <end position="939"/>
    </location>
</feature>
<proteinExistence type="predicted"/>
<gene>
    <name evidence="3" type="ORF">K505DRAFT_327781</name>
</gene>
<keyword evidence="1" id="KW-0175">Coiled coil</keyword>
<evidence type="ECO:0000256" key="1">
    <source>
        <dbReference type="SAM" id="Coils"/>
    </source>
</evidence>
<dbReference type="OrthoDB" id="5332870at2759"/>
<sequence length="1092" mass="121058">MGTAHDSGHMQAAIADVRLRLQKLASILARADRRVVRTCMHNQSPGALISLATVVSAALPLGADTLHIVKALSHSPEFRDSLLVHTPALLCALLTKANASQADFDEHAELGVLLLSHPLPDAVPLPASAQPFFLRVFDRAIHAPDVSTLEPIYRMLNGACRELLRLLPSEARRRFDKALCHILSSNSAGQNSMLLLWCIGVVVLAERPHYVEGIRSFLSSSETTKTPNGSPERPWKTASGRKLFGSASDVNKTINLTYLSVMWASKGDVVPDSEAIEGIRIATRTLAHVDQEMRIAWPNTNPRAKDAFLKLPTKILRKGIDIGVQFEALCFHAMVAGENNLPSHIVEQYEVNLANITSLYTDTESLRESLSVSLPLFAPQLREPAIQELLSKLLDISTRPTSSHLSTFLILVEELAPVIAHCAPLRSKILLALSSNHLQESIQGFLCSQERGIQEVGSPYRDMVTPSLHRNLVSAIISMLLTSALTAEPSEPGLPRSLAIALICKQQKLTQVTTQPSLMTPPIAHPSVSLFEQGCTPSTGRHLEDWRDRLKSELESQSFYQRDSVIRSVARICQELENRCDTVEEPLHLEQSKSRELAAQIEQLQKEVLSLESKAVDRTFYIDGLDAEIASAENEKNSMLSSLKELRTQFDIANKEADEILHAAREDFMARELQYQSTIITHEEDLKALIKEKGQLADEVQRRESENVSLRELHELDINAMSNENARLTDEVQRTEREKRSLSALHETLNAKLGDLELGIEAERLTVSQQADEINRLQAVTSQLNDLQFSHQKLVRSSEAALRDLEARHENEMEVASSKANEEYEHLSDKLQDALHVGKQATDAYEDTRRELQLLKPTINSFEAKVQQLNTVCSRKDEELEELRSLRSRVQALMSVPSDNHLPIRTSIANNPRTPRQHRRRKSAIPTQDLPPKATTGTQGITNTAMEHIANASFTSSDSSRDGSTPKRAKPRPTFKILSMNVSSTQNPVYPSQSLAKKLSPAKRSALGQLSPNRRHTIVGFAIPEKDEEEEHEGKDDFGLGKRRGSLGGMDDMVQASFDMDGFLAASTPFTPGNIACGTGRVPEEEESGTEL</sequence>
<keyword evidence="4" id="KW-1185">Reference proteome</keyword>
<evidence type="ECO:0000313" key="4">
    <source>
        <dbReference type="Proteomes" id="UP000799757"/>
    </source>
</evidence>
<feature type="coiled-coil region" evidence="1">
    <location>
        <begin position="866"/>
        <end position="896"/>
    </location>
</feature>
<name>A0A6A6X1A5_9PLEO</name>
<dbReference type="EMBL" id="MU002093">
    <property type="protein sequence ID" value="KAF2790112.1"/>
    <property type="molecule type" value="Genomic_DNA"/>
</dbReference>
<feature type="region of interest" description="Disordered" evidence="2">
    <location>
        <begin position="1026"/>
        <end position="1045"/>
    </location>
</feature>
<feature type="region of interest" description="Disordered" evidence="2">
    <location>
        <begin position="1070"/>
        <end position="1092"/>
    </location>
</feature>
<feature type="region of interest" description="Disordered" evidence="2">
    <location>
        <begin position="952"/>
        <end position="974"/>
    </location>
</feature>